<feature type="domain" description="Glycosyl transferase family 1" evidence="3">
    <location>
        <begin position="191"/>
        <end position="353"/>
    </location>
</feature>
<keyword evidence="6" id="KW-1185">Reference proteome</keyword>
<dbReference type="InterPro" id="IPR001296">
    <property type="entry name" value="Glyco_trans_1"/>
</dbReference>
<keyword evidence="2 5" id="KW-0808">Transferase</keyword>
<accession>A0A3M0G690</accession>
<name>A0A3M0G690_9ACTN</name>
<reference evidence="5 6" key="1">
    <citation type="submission" date="2018-10" db="EMBL/GenBank/DDBJ databases">
        <title>Tessaracoccus antarcticuss sp. nov., isolated from sediment.</title>
        <authorList>
            <person name="Zhou L.Y."/>
            <person name="Du Z.J."/>
        </authorList>
    </citation>
    <scope>NUCLEOTIDE SEQUENCE [LARGE SCALE GENOMIC DNA]</scope>
    <source>
        <strain evidence="5 6">JDX10</strain>
    </source>
</reference>
<gene>
    <name evidence="5" type="ORF">EAX62_07575</name>
</gene>
<dbReference type="OrthoDB" id="9765330at2"/>
<dbReference type="Pfam" id="PF13439">
    <property type="entry name" value="Glyco_transf_4"/>
    <property type="match status" value="1"/>
</dbReference>
<keyword evidence="1" id="KW-0328">Glycosyltransferase</keyword>
<protein>
    <submittedName>
        <fullName evidence="5">Glycosyltransferase</fullName>
    </submittedName>
</protein>
<evidence type="ECO:0000259" key="4">
    <source>
        <dbReference type="Pfam" id="PF13439"/>
    </source>
</evidence>
<evidence type="ECO:0000256" key="1">
    <source>
        <dbReference type="ARBA" id="ARBA00022676"/>
    </source>
</evidence>
<dbReference type="InterPro" id="IPR028098">
    <property type="entry name" value="Glyco_trans_4-like_N"/>
</dbReference>
<sequence>MKVAIVSTYPPRKCGIATFAKDVRDSLRAHTEEVMIVASVMRREAERSEVMTRIRQGERSDYSRAATIINRSGADVVLVQHEFGIFGGAQGAFLLDLLRDLDVPYCVTLHTVLEKFTRTQASVMQELCDGAALVFVFSSRAKDLLAGAGLVDPAKVAVIPHGAPLGLIDPAHDADLVARLSKLVGRDTAGRPVMSTFGLLSPGKGLEHAIEAIPAVLEVSPDVLYVVAGRTHPEIVKRQGETYRGSLEYLVEVLGIEDNVVFVDKYLSDDELVTLLRSSQVFVTPYPGREQVVSGTLSFAVAAGCAVVSTPYYHAEDLAESGAVVLVDFGDTPSLARGIASLLGDPEALARARAASHGLAAQMSWDVVGQRTARMLELSTDRGMVTA</sequence>
<feature type="domain" description="Glycosyltransferase subfamily 4-like N-terminal" evidence="4">
    <location>
        <begin position="15"/>
        <end position="163"/>
    </location>
</feature>
<evidence type="ECO:0000313" key="5">
    <source>
        <dbReference type="EMBL" id="RMB59627.1"/>
    </source>
</evidence>
<organism evidence="5 6">
    <name type="scientific">Tessaracoccus antarcticus</name>
    <dbReference type="NCBI Taxonomy" id="2479848"/>
    <lineage>
        <taxon>Bacteria</taxon>
        <taxon>Bacillati</taxon>
        <taxon>Actinomycetota</taxon>
        <taxon>Actinomycetes</taxon>
        <taxon>Propionibacteriales</taxon>
        <taxon>Propionibacteriaceae</taxon>
        <taxon>Tessaracoccus</taxon>
    </lineage>
</organism>
<dbReference type="RefSeq" id="WP_121901106.1">
    <property type="nucleotide sequence ID" value="NZ_REFW01000002.1"/>
</dbReference>
<dbReference type="PANTHER" id="PTHR12526:SF572">
    <property type="entry name" value="BLL5144 PROTEIN"/>
    <property type="match status" value="1"/>
</dbReference>
<proteinExistence type="predicted"/>
<dbReference type="EMBL" id="REFW01000002">
    <property type="protein sequence ID" value="RMB59627.1"/>
    <property type="molecule type" value="Genomic_DNA"/>
</dbReference>
<dbReference type="Proteomes" id="UP000275256">
    <property type="component" value="Unassembled WGS sequence"/>
</dbReference>
<comment type="caution">
    <text evidence="5">The sequence shown here is derived from an EMBL/GenBank/DDBJ whole genome shotgun (WGS) entry which is preliminary data.</text>
</comment>
<dbReference type="PANTHER" id="PTHR12526">
    <property type="entry name" value="GLYCOSYLTRANSFERASE"/>
    <property type="match status" value="1"/>
</dbReference>
<evidence type="ECO:0000313" key="6">
    <source>
        <dbReference type="Proteomes" id="UP000275256"/>
    </source>
</evidence>
<dbReference type="AlphaFoldDB" id="A0A3M0G690"/>
<evidence type="ECO:0000256" key="2">
    <source>
        <dbReference type="ARBA" id="ARBA00022679"/>
    </source>
</evidence>
<dbReference type="GO" id="GO:0016757">
    <property type="term" value="F:glycosyltransferase activity"/>
    <property type="evidence" value="ECO:0007669"/>
    <property type="project" value="UniProtKB-KW"/>
</dbReference>
<evidence type="ECO:0000259" key="3">
    <source>
        <dbReference type="Pfam" id="PF00534"/>
    </source>
</evidence>
<dbReference type="Pfam" id="PF00534">
    <property type="entry name" value="Glycos_transf_1"/>
    <property type="match status" value="1"/>
</dbReference>
<dbReference type="Gene3D" id="3.40.50.2000">
    <property type="entry name" value="Glycogen Phosphorylase B"/>
    <property type="match status" value="2"/>
</dbReference>
<dbReference type="SUPFAM" id="SSF53756">
    <property type="entry name" value="UDP-Glycosyltransferase/glycogen phosphorylase"/>
    <property type="match status" value="1"/>
</dbReference>